<dbReference type="GeneID" id="101663439"/>
<dbReference type="SUPFAM" id="SSF55797">
    <property type="entry name" value="PR-1-like"/>
    <property type="match status" value="1"/>
</dbReference>
<organism evidence="2 3">
    <name type="scientific">Echinops telfairi</name>
    <name type="common">Lesser hedgehog tenrec</name>
    <dbReference type="NCBI Taxonomy" id="9371"/>
    <lineage>
        <taxon>Eukaryota</taxon>
        <taxon>Metazoa</taxon>
        <taxon>Chordata</taxon>
        <taxon>Craniata</taxon>
        <taxon>Vertebrata</taxon>
        <taxon>Euteleostomi</taxon>
        <taxon>Mammalia</taxon>
        <taxon>Eutheria</taxon>
        <taxon>Afrotheria</taxon>
        <taxon>Tenrecidae</taxon>
        <taxon>Tenrecinae</taxon>
        <taxon>Echinops</taxon>
    </lineage>
</organism>
<proteinExistence type="predicted"/>
<dbReference type="SMART" id="SM00198">
    <property type="entry name" value="SCP"/>
    <property type="match status" value="1"/>
</dbReference>
<reference evidence="3" key="1">
    <citation type="submission" date="2025-08" db="UniProtKB">
        <authorList>
            <consortium name="RefSeq"/>
        </authorList>
    </citation>
    <scope>IDENTIFICATION</scope>
</reference>
<gene>
    <name evidence="3" type="primary">GLIPR2</name>
</gene>
<dbReference type="RefSeq" id="XP_012862273.1">
    <property type="nucleotide sequence ID" value="XM_013006819.2"/>
</dbReference>
<dbReference type="InterPro" id="IPR018244">
    <property type="entry name" value="Allrgn_V5/Tpx1_CS"/>
</dbReference>
<dbReference type="CDD" id="cd05382">
    <property type="entry name" value="CAP_GAPR1-like"/>
    <property type="match status" value="1"/>
</dbReference>
<accession>A0ABM0ZSH9</accession>
<protein>
    <submittedName>
        <fullName evidence="3">Golgi-associated plant pathogenesis-related protein 1</fullName>
    </submittedName>
</protein>
<dbReference type="PANTHER" id="PTHR10334">
    <property type="entry name" value="CYSTEINE-RICH SECRETORY PROTEIN-RELATED"/>
    <property type="match status" value="1"/>
</dbReference>
<feature type="domain" description="SCP" evidence="1">
    <location>
        <begin position="54"/>
        <end position="187"/>
    </location>
</feature>
<dbReference type="PRINTS" id="PR00837">
    <property type="entry name" value="V5TPXLIKE"/>
</dbReference>
<dbReference type="Gene3D" id="3.40.33.10">
    <property type="entry name" value="CAP"/>
    <property type="match status" value="1"/>
</dbReference>
<evidence type="ECO:0000259" key="1">
    <source>
        <dbReference type="SMART" id="SM00198"/>
    </source>
</evidence>
<keyword evidence="2" id="KW-1185">Reference proteome</keyword>
<dbReference type="PROSITE" id="PS01009">
    <property type="entry name" value="CRISP_1"/>
    <property type="match status" value="1"/>
</dbReference>
<dbReference type="InterPro" id="IPR034113">
    <property type="entry name" value="SCP_GAPR1-like"/>
</dbReference>
<dbReference type="InterPro" id="IPR001283">
    <property type="entry name" value="CRISP-related"/>
</dbReference>
<name>A0ABM0ZSH9_ECHTE</name>
<sequence>MWILTEVPPFDSSLAFYPKDSIDVVNLKSRLSISRALALLSGHKDLKTFSASKQFNNEVLKAHNEYRQKHGVPPLKLCKKLNQEAQQYSEALASTRILKHSPESSRGQCGENLAWASYDQPGKEVADRWYSEIKNYNFQQPGFTSGTGHFTAMVWKNTKKMGVGKASASDGSSFVVARYFPAGNVVNQGFFEENVLPPKK</sequence>
<evidence type="ECO:0000313" key="3">
    <source>
        <dbReference type="RefSeq" id="XP_012862273.1"/>
    </source>
</evidence>
<dbReference type="InterPro" id="IPR014044">
    <property type="entry name" value="CAP_dom"/>
</dbReference>
<evidence type="ECO:0000313" key="2">
    <source>
        <dbReference type="Proteomes" id="UP000694863"/>
    </source>
</evidence>
<dbReference type="InterPro" id="IPR035940">
    <property type="entry name" value="CAP_sf"/>
</dbReference>
<dbReference type="Proteomes" id="UP000694863">
    <property type="component" value="Unplaced"/>
</dbReference>
<dbReference type="Pfam" id="PF00188">
    <property type="entry name" value="CAP"/>
    <property type="match status" value="1"/>
</dbReference>